<dbReference type="EMBL" id="BJYU01000017">
    <property type="protein sequence ID" value="GEO13867.1"/>
    <property type="molecule type" value="Genomic_DNA"/>
</dbReference>
<reference evidence="2 3" key="1">
    <citation type="submission" date="2019-07" db="EMBL/GenBank/DDBJ databases">
        <title>Whole genome shotgun sequence of Microvirga aerophila NBRC 106136.</title>
        <authorList>
            <person name="Hosoyama A."/>
            <person name="Uohara A."/>
            <person name="Ohji S."/>
            <person name="Ichikawa N."/>
        </authorList>
    </citation>
    <scope>NUCLEOTIDE SEQUENCE [LARGE SCALE GENOMIC DNA]</scope>
    <source>
        <strain evidence="2 3">NBRC 106136</strain>
    </source>
</reference>
<keyword evidence="3" id="KW-1185">Reference proteome</keyword>
<comment type="caution">
    <text evidence="2">The sequence shown here is derived from an EMBL/GenBank/DDBJ whole genome shotgun (WGS) entry which is preliminary data.</text>
</comment>
<organism evidence="2 3">
    <name type="scientific">Microvirga aerophila</name>
    <dbReference type="NCBI Taxonomy" id="670291"/>
    <lineage>
        <taxon>Bacteria</taxon>
        <taxon>Pseudomonadati</taxon>
        <taxon>Pseudomonadota</taxon>
        <taxon>Alphaproteobacteria</taxon>
        <taxon>Hyphomicrobiales</taxon>
        <taxon>Methylobacteriaceae</taxon>
        <taxon>Microvirga</taxon>
    </lineage>
</organism>
<accession>A0A512BPX1</accession>
<evidence type="ECO:0000313" key="3">
    <source>
        <dbReference type="Proteomes" id="UP000321085"/>
    </source>
</evidence>
<protein>
    <recommendedName>
        <fullName evidence="1">DUF6894 domain-containing protein</fullName>
    </recommendedName>
</protein>
<dbReference type="RefSeq" id="WP_114186438.1">
    <property type="nucleotide sequence ID" value="NZ_BJYU01000017.1"/>
</dbReference>
<evidence type="ECO:0000313" key="2">
    <source>
        <dbReference type="EMBL" id="GEO13867.1"/>
    </source>
</evidence>
<dbReference type="Proteomes" id="UP000321085">
    <property type="component" value="Unassembled WGS sequence"/>
</dbReference>
<gene>
    <name evidence="2" type="ORF">MAE02_15630</name>
</gene>
<evidence type="ECO:0000259" key="1">
    <source>
        <dbReference type="Pfam" id="PF21834"/>
    </source>
</evidence>
<dbReference type="AlphaFoldDB" id="A0A512BPX1"/>
<dbReference type="OrthoDB" id="8003857at2"/>
<proteinExistence type="predicted"/>
<dbReference type="InterPro" id="IPR054189">
    <property type="entry name" value="DUF6894"/>
</dbReference>
<feature type="domain" description="DUF6894" evidence="1">
    <location>
        <begin position="2"/>
        <end position="70"/>
    </location>
</feature>
<dbReference type="Pfam" id="PF21834">
    <property type="entry name" value="DUF6894"/>
    <property type="match status" value="1"/>
</dbReference>
<sequence length="82" mass="8962">MRCYFNLSDGEQFLQDDIGVEVSSLDAAQAETWQAIQEISSEAGAAGIDWSNWTLNMTDAAGQILHTVSIQQVIANENTTLQ</sequence>
<name>A0A512BPX1_9HYPH</name>